<dbReference type="InterPro" id="IPR002035">
    <property type="entry name" value="VWF_A"/>
</dbReference>
<keyword evidence="3" id="KW-1185">Reference proteome</keyword>
<name>C0NEP8_AJECG</name>
<proteinExistence type="predicted"/>
<dbReference type="RefSeq" id="XP_045290200.1">
    <property type="nucleotide sequence ID" value="XM_045428414.1"/>
</dbReference>
<dbReference type="InterPro" id="IPR036465">
    <property type="entry name" value="vWFA_dom_sf"/>
</dbReference>
<dbReference type="Gene3D" id="3.40.50.410">
    <property type="entry name" value="von Willebrand factor, type A domain"/>
    <property type="match status" value="1"/>
</dbReference>
<dbReference type="AlphaFoldDB" id="C0NEP8"/>
<protein>
    <recommendedName>
        <fullName evidence="1">VWFA domain-containing protein</fullName>
    </recommendedName>
</protein>
<dbReference type="EMBL" id="GG663364">
    <property type="protein sequence ID" value="EEH09719.1"/>
    <property type="molecule type" value="Genomic_DNA"/>
</dbReference>
<dbReference type="SUPFAM" id="SSF53300">
    <property type="entry name" value="vWA-like"/>
    <property type="match status" value="1"/>
</dbReference>
<dbReference type="PANTHER" id="PTHR34706:SF1">
    <property type="entry name" value="VWFA DOMAIN-CONTAINING PROTEIN"/>
    <property type="match status" value="1"/>
</dbReference>
<accession>C0NEP8</accession>
<dbReference type="InParanoid" id="C0NEP8"/>
<evidence type="ECO:0000313" key="2">
    <source>
        <dbReference type="EMBL" id="EEH09719.1"/>
    </source>
</evidence>
<sequence>MAGFMRSLRNGLMRNGLKQDAKERGKAIDWATYPDEPPAYTPTAETQETIADSSPYAFLSDFDTILLVDDSGSMSGSRWAETREALSAIAPICAEYDEDGFDIYFLNHKNWSNPTGAYANITTSEAVGHIFCRVTPSGRTPTGGRLHDILNPYVDEVRYRSAGGSRGVSKPPVKPINVIVITDGIPTDDVEPVLISVARRLDECNAKPWQVGIQFVQVGNDRSAARWLESLDDTLHKNNHVRDIVDTAPWSGAVLSSNTILKIMLGGVDRRYDRQTVSRRNVLPLSSPCEAPSTPDISQIHHKAGQQKKPFGLQRARVRYIEVFVPVKGRRNSPSLGDNNIVVGSPAQDFCTST</sequence>
<reference evidence="2" key="1">
    <citation type="submission" date="2009-02" db="EMBL/GenBank/DDBJ databases">
        <title>The Genome Sequence of Ajellomyces capsulatus strain G186AR.</title>
        <authorList>
            <consortium name="The Broad Institute Genome Sequencing Platform"/>
            <person name="Champion M."/>
            <person name="Cuomo C."/>
            <person name="Ma L.-J."/>
            <person name="Henn M.R."/>
            <person name="Sil A."/>
            <person name="Goldman B."/>
            <person name="Young S.K."/>
            <person name="Kodira C.D."/>
            <person name="Zeng Q."/>
            <person name="Koehrsen M."/>
            <person name="Alvarado L."/>
            <person name="Berlin A."/>
            <person name="Borenstein D."/>
            <person name="Chen Z."/>
            <person name="Engels R."/>
            <person name="Freedman E."/>
            <person name="Gellesch M."/>
            <person name="Goldberg J."/>
            <person name="Griggs A."/>
            <person name="Gujja S."/>
            <person name="Heiman D."/>
            <person name="Hepburn T."/>
            <person name="Howarth C."/>
            <person name="Jen D."/>
            <person name="Larson L."/>
            <person name="Lewis B."/>
            <person name="Mehta T."/>
            <person name="Park D."/>
            <person name="Pearson M."/>
            <person name="Roberts A."/>
            <person name="Saif S."/>
            <person name="Shea T."/>
            <person name="Shenoy N."/>
            <person name="Sisk P."/>
            <person name="Stolte C."/>
            <person name="Sykes S."/>
            <person name="Walk T."/>
            <person name="White J."/>
            <person name="Yandava C."/>
            <person name="Klein B."/>
            <person name="McEwen J.G."/>
            <person name="Puccia R."/>
            <person name="Goldman G.H."/>
            <person name="Felipe M.S."/>
            <person name="Nino-Vega G."/>
            <person name="San-Blas G."/>
            <person name="Taylor J."/>
            <person name="Mendoza L."/>
            <person name="Galagan J."/>
            <person name="Nusbaum C."/>
            <person name="Birren B."/>
        </authorList>
    </citation>
    <scope>NUCLEOTIDE SEQUENCE</scope>
    <source>
        <strain evidence="2">G186AR</strain>
    </source>
</reference>
<dbReference type="HOGENOM" id="CLU_782958_0_0_1"/>
<dbReference type="Proteomes" id="UP000001631">
    <property type="component" value="Unassembled WGS sequence"/>
</dbReference>
<dbReference type="GeneID" id="69034381"/>
<dbReference type="STRING" id="447093.C0NEP8"/>
<dbReference type="PROSITE" id="PS50234">
    <property type="entry name" value="VWFA"/>
    <property type="match status" value="1"/>
</dbReference>
<dbReference type="PANTHER" id="PTHR34706">
    <property type="entry name" value="SLR1338 PROTEIN"/>
    <property type="match status" value="1"/>
</dbReference>
<organism evidence="2 3">
    <name type="scientific">Ajellomyces capsulatus (strain G186AR / H82 / ATCC MYA-2454 / RMSCC 2432)</name>
    <name type="common">Darling's disease fungus</name>
    <name type="synonym">Histoplasma capsulatum</name>
    <dbReference type="NCBI Taxonomy" id="447093"/>
    <lineage>
        <taxon>Eukaryota</taxon>
        <taxon>Fungi</taxon>
        <taxon>Dikarya</taxon>
        <taxon>Ascomycota</taxon>
        <taxon>Pezizomycotina</taxon>
        <taxon>Eurotiomycetes</taxon>
        <taxon>Eurotiomycetidae</taxon>
        <taxon>Onygenales</taxon>
        <taxon>Ajellomycetaceae</taxon>
        <taxon>Histoplasma</taxon>
    </lineage>
</organism>
<gene>
    <name evidence="2" type="ORF">HCBG_01364</name>
</gene>
<feature type="domain" description="VWFA" evidence="1">
    <location>
        <begin position="63"/>
        <end position="264"/>
    </location>
</feature>
<evidence type="ECO:0000259" key="1">
    <source>
        <dbReference type="PROSITE" id="PS50234"/>
    </source>
</evidence>
<evidence type="ECO:0000313" key="3">
    <source>
        <dbReference type="Proteomes" id="UP000001631"/>
    </source>
</evidence>
<dbReference type="VEuPathDB" id="FungiDB:I7I50_01363"/>